<proteinExistence type="predicted"/>
<dbReference type="SUPFAM" id="SSF53067">
    <property type="entry name" value="Actin-like ATPase domain"/>
    <property type="match status" value="2"/>
</dbReference>
<dbReference type="GO" id="GO:0005524">
    <property type="term" value="F:ATP binding"/>
    <property type="evidence" value="ECO:0007669"/>
    <property type="project" value="UniProtKB-KW"/>
</dbReference>
<evidence type="ECO:0000313" key="3">
    <source>
        <dbReference type="EMBL" id="KAF2685161.1"/>
    </source>
</evidence>
<dbReference type="OrthoDB" id="2963168at2759"/>
<protein>
    <submittedName>
        <fullName evidence="3">Actin-like ATPase domain-containing protein</fullName>
    </submittedName>
</protein>
<dbReference type="EMBL" id="MU005579">
    <property type="protein sequence ID" value="KAF2685161.1"/>
    <property type="molecule type" value="Genomic_DNA"/>
</dbReference>
<dbReference type="Pfam" id="PF00012">
    <property type="entry name" value="HSP70"/>
    <property type="match status" value="1"/>
</dbReference>
<reference evidence="3" key="1">
    <citation type="journal article" date="2020" name="Stud. Mycol.">
        <title>101 Dothideomycetes genomes: a test case for predicting lifestyles and emergence of pathogens.</title>
        <authorList>
            <person name="Haridas S."/>
            <person name="Albert R."/>
            <person name="Binder M."/>
            <person name="Bloem J."/>
            <person name="Labutti K."/>
            <person name="Salamov A."/>
            <person name="Andreopoulos B."/>
            <person name="Baker S."/>
            <person name="Barry K."/>
            <person name="Bills G."/>
            <person name="Bluhm B."/>
            <person name="Cannon C."/>
            <person name="Castanera R."/>
            <person name="Culley D."/>
            <person name="Daum C."/>
            <person name="Ezra D."/>
            <person name="Gonzalez J."/>
            <person name="Henrissat B."/>
            <person name="Kuo A."/>
            <person name="Liang C."/>
            <person name="Lipzen A."/>
            <person name="Lutzoni F."/>
            <person name="Magnuson J."/>
            <person name="Mondo S."/>
            <person name="Nolan M."/>
            <person name="Ohm R."/>
            <person name="Pangilinan J."/>
            <person name="Park H.-J."/>
            <person name="Ramirez L."/>
            <person name="Alfaro M."/>
            <person name="Sun H."/>
            <person name="Tritt A."/>
            <person name="Yoshinaga Y."/>
            <person name="Zwiers L.-H."/>
            <person name="Turgeon B."/>
            <person name="Goodwin S."/>
            <person name="Spatafora J."/>
            <person name="Crous P."/>
            <person name="Grigoriev I."/>
        </authorList>
    </citation>
    <scope>NUCLEOTIDE SEQUENCE</scope>
    <source>
        <strain evidence="3">CBS 122367</strain>
    </source>
</reference>
<keyword evidence="4" id="KW-1185">Reference proteome</keyword>
<accession>A0A6G1J4M6</accession>
<organism evidence="3 4">
    <name type="scientific">Lentithecium fluviatile CBS 122367</name>
    <dbReference type="NCBI Taxonomy" id="1168545"/>
    <lineage>
        <taxon>Eukaryota</taxon>
        <taxon>Fungi</taxon>
        <taxon>Dikarya</taxon>
        <taxon>Ascomycota</taxon>
        <taxon>Pezizomycotina</taxon>
        <taxon>Dothideomycetes</taxon>
        <taxon>Pleosporomycetidae</taxon>
        <taxon>Pleosporales</taxon>
        <taxon>Massarineae</taxon>
        <taxon>Lentitheciaceae</taxon>
        <taxon>Lentithecium</taxon>
    </lineage>
</organism>
<evidence type="ECO:0000313" key="4">
    <source>
        <dbReference type="Proteomes" id="UP000799291"/>
    </source>
</evidence>
<dbReference type="InterPro" id="IPR043129">
    <property type="entry name" value="ATPase_NBD"/>
</dbReference>
<dbReference type="Gene3D" id="3.30.420.40">
    <property type="match status" value="2"/>
</dbReference>
<evidence type="ECO:0000256" key="1">
    <source>
        <dbReference type="ARBA" id="ARBA00022741"/>
    </source>
</evidence>
<dbReference type="Gene3D" id="3.90.640.10">
    <property type="entry name" value="Actin, Chain A, domain 4"/>
    <property type="match status" value="1"/>
</dbReference>
<dbReference type="Proteomes" id="UP000799291">
    <property type="component" value="Unassembled WGS sequence"/>
</dbReference>
<dbReference type="InterPro" id="IPR013126">
    <property type="entry name" value="Hsp_70_fam"/>
</dbReference>
<keyword evidence="1" id="KW-0547">Nucleotide-binding</keyword>
<dbReference type="AlphaFoldDB" id="A0A6G1J4M6"/>
<keyword evidence="2" id="KW-0067">ATP-binding</keyword>
<dbReference type="GO" id="GO:0140662">
    <property type="term" value="F:ATP-dependent protein folding chaperone"/>
    <property type="evidence" value="ECO:0007669"/>
    <property type="project" value="InterPro"/>
</dbReference>
<evidence type="ECO:0000256" key="2">
    <source>
        <dbReference type="ARBA" id="ARBA00022840"/>
    </source>
</evidence>
<dbReference type="CDD" id="cd10170">
    <property type="entry name" value="ASKHA_NBD_HSP70"/>
    <property type="match status" value="1"/>
</dbReference>
<dbReference type="PANTHER" id="PTHR14187">
    <property type="entry name" value="ALPHA KINASE/ELONGATION FACTOR 2 KINASE"/>
    <property type="match status" value="1"/>
</dbReference>
<name>A0A6G1J4M6_9PLEO</name>
<dbReference type="PANTHER" id="PTHR14187:SF82">
    <property type="entry name" value="FAMILY CHAPERONE, PUTATIVE (AFU_ORTHOLOGUE AFUA_7G08575)-RELATED"/>
    <property type="match status" value="1"/>
</dbReference>
<gene>
    <name evidence="3" type="ORF">K458DRAFT_403393</name>
</gene>
<sequence length="601" mass="67277">MARNRLVIGLDFGTTYSGVAYCEADSHTTARNASQIQVVTNWPGLTRGDNEKVPSRISYGLPPNTEIKWGNLINHKTKGVHALMKLRLDGSTKKSKHLKVLLAFLTSNFEGLNLDDLDSDDEEAPPEYPGKDAVDMVADYLGLVREHVFKELGEKYGVSVLASLDKEVVVTVPAVWSERAKDQTLKAVTRAHFNETKLMLVTEPEAAAIYALKEMQEGARKADVGVGDNFVLCDAGGGTVDLISYQVTQTHPLFRIEEAAVGSGDKCGASYVDKEFLSWLERWIGKESYKKIPEEKLRHGSNMMTIFEAVKNHFSGADDEIEIRLPRECGIEDDESRNIEDQTLTLSSAQMREIFDPCVNRTLELIDGQIASIIRAKRNKPKMVLVVGGFGRNAYLFKKIEEYCRERDILARKPNFSWSAVARGAVCRGLEAPSTGLVAVRLARKHYGTPISQLFREGVHHPDDAYISELTGMKYAKSQMCWLVDKGERLPEDTPKKVSIECCCNFKLTDDREFGAVLVGCNEDDAPKRYVHDDAYNICRVRADLSDVPTHKFARARSGLGREEFLTAEFRLEATFVDSQIKWVFVFDGQEYGSVTVSYDK</sequence>